<keyword evidence="3" id="KW-1185">Reference proteome</keyword>
<dbReference type="EMBL" id="JACHWS010000006">
    <property type="protein sequence ID" value="MBB3040022.1"/>
    <property type="molecule type" value="Genomic_DNA"/>
</dbReference>
<comment type="caution">
    <text evidence="2">The sequence shown here is derived from an EMBL/GenBank/DDBJ whole genome shotgun (WGS) entry which is preliminary data.</text>
</comment>
<feature type="compositionally biased region" description="Basic and acidic residues" evidence="1">
    <location>
        <begin position="112"/>
        <end position="122"/>
    </location>
</feature>
<reference evidence="2 3" key="1">
    <citation type="submission" date="2020-08" db="EMBL/GenBank/DDBJ databases">
        <title>Sequencing the genomes of 1000 actinobacteria strains.</title>
        <authorList>
            <person name="Klenk H.-P."/>
        </authorList>
    </citation>
    <scope>NUCLEOTIDE SEQUENCE [LARGE SCALE GENOMIC DNA]</scope>
    <source>
        <strain evidence="2 3">DSM 45258</strain>
    </source>
</reference>
<gene>
    <name evidence="2" type="ORF">FHU29_004517</name>
</gene>
<name>A0A839RSX6_9ACTN</name>
<protein>
    <submittedName>
        <fullName evidence="2">CspA family cold shock protein</fullName>
    </submittedName>
</protein>
<feature type="region of interest" description="Disordered" evidence="1">
    <location>
        <begin position="103"/>
        <end position="122"/>
    </location>
</feature>
<dbReference type="RefSeq" id="WP_064442665.1">
    <property type="nucleotide sequence ID" value="NZ_BDDI01000033.1"/>
</dbReference>
<evidence type="ECO:0000313" key="2">
    <source>
        <dbReference type="EMBL" id="MBB3040022.1"/>
    </source>
</evidence>
<organism evidence="2 3">
    <name type="scientific">Hoyosella altamirensis</name>
    <dbReference type="NCBI Taxonomy" id="616997"/>
    <lineage>
        <taxon>Bacteria</taxon>
        <taxon>Bacillati</taxon>
        <taxon>Actinomycetota</taxon>
        <taxon>Actinomycetes</taxon>
        <taxon>Mycobacteriales</taxon>
        <taxon>Hoyosellaceae</taxon>
        <taxon>Hoyosella</taxon>
    </lineage>
</organism>
<evidence type="ECO:0000256" key="1">
    <source>
        <dbReference type="SAM" id="MobiDB-lite"/>
    </source>
</evidence>
<dbReference type="AlphaFoldDB" id="A0A839RSX6"/>
<evidence type="ECO:0000313" key="3">
    <source>
        <dbReference type="Proteomes" id="UP000567922"/>
    </source>
</evidence>
<dbReference type="SUPFAM" id="SSF50249">
    <property type="entry name" value="Nucleic acid-binding proteins"/>
    <property type="match status" value="1"/>
</dbReference>
<proteinExistence type="predicted"/>
<accession>A0A839RSX6</accession>
<dbReference type="InterPro" id="IPR012340">
    <property type="entry name" value="NA-bd_OB-fold"/>
</dbReference>
<dbReference type="OrthoDB" id="5195005at2"/>
<dbReference type="Proteomes" id="UP000567922">
    <property type="component" value="Unassembled WGS sequence"/>
</dbReference>
<sequence length="122" mass="13696">MTTSTGTVRMWNHDEGWGVIDSPDTPGGCWIHITTPSVERRAFGLEVGRHVTFMWRKMELERSQDGFSYVATDAWYVGEKPFRRRTSSYGSQGGLRTSLTITFDDETSGGAEAERDEPTPCV</sequence>